<reference evidence="2 3" key="2">
    <citation type="submission" date="2024-05" db="EMBL/GenBank/DDBJ databases">
        <authorList>
            <person name="Chen Y."/>
            <person name="Shah S."/>
            <person name="Dougan E. K."/>
            <person name="Thang M."/>
            <person name="Chan C."/>
        </authorList>
    </citation>
    <scope>NUCLEOTIDE SEQUENCE [LARGE SCALE GENOMIC DNA]</scope>
</reference>
<dbReference type="AlphaFoldDB" id="A0A9P1G6X9"/>
<reference evidence="1" key="1">
    <citation type="submission" date="2022-10" db="EMBL/GenBank/DDBJ databases">
        <authorList>
            <person name="Chen Y."/>
            <person name="Dougan E. K."/>
            <person name="Chan C."/>
            <person name="Rhodes N."/>
            <person name="Thang M."/>
        </authorList>
    </citation>
    <scope>NUCLEOTIDE SEQUENCE</scope>
</reference>
<evidence type="ECO:0000313" key="2">
    <source>
        <dbReference type="EMBL" id="CAL4790516.1"/>
    </source>
</evidence>
<name>A0A9P1G6X9_9DINO</name>
<dbReference type="Proteomes" id="UP001152797">
    <property type="component" value="Unassembled WGS sequence"/>
</dbReference>
<proteinExistence type="predicted"/>
<evidence type="ECO:0000313" key="3">
    <source>
        <dbReference type="Proteomes" id="UP001152797"/>
    </source>
</evidence>
<dbReference type="EMBL" id="CAMXCT020003226">
    <property type="protein sequence ID" value="CAL1156579.1"/>
    <property type="molecule type" value="Genomic_DNA"/>
</dbReference>
<accession>A0A9P1G6X9</accession>
<evidence type="ECO:0000313" key="1">
    <source>
        <dbReference type="EMBL" id="CAI4003204.1"/>
    </source>
</evidence>
<comment type="caution">
    <text evidence="1">The sequence shown here is derived from an EMBL/GenBank/DDBJ whole genome shotgun (WGS) entry which is preliminary data.</text>
</comment>
<gene>
    <name evidence="1" type="ORF">C1SCF055_LOCUS29091</name>
</gene>
<protein>
    <submittedName>
        <fullName evidence="1">Uncharacterized protein</fullName>
    </submittedName>
</protein>
<organism evidence="1">
    <name type="scientific">Cladocopium goreaui</name>
    <dbReference type="NCBI Taxonomy" id="2562237"/>
    <lineage>
        <taxon>Eukaryota</taxon>
        <taxon>Sar</taxon>
        <taxon>Alveolata</taxon>
        <taxon>Dinophyceae</taxon>
        <taxon>Suessiales</taxon>
        <taxon>Symbiodiniaceae</taxon>
        <taxon>Cladocopium</taxon>
    </lineage>
</organism>
<keyword evidence="3" id="KW-1185">Reference proteome</keyword>
<dbReference type="EMBL" id="CAMXCT010003226">
    <property type="protein sequence ID" value="CAI4003204.1"/>
    <property type="molecule type" value="Genomic_DNA"/>
</dbReference>
<dbReference type="OrthoDB" id="424470at2759"/>
<sequence length="681" mass="75093">MDQSLKDSIAAALKDAETSQLVSGVHKALDLLQHAGHLFEAVLEPQMVGIHPMNRDGYGCNLEDAFALMQNILDIGWHDTSAIGYACAMPTDEPGMKEAVDFNLAISERSNGQLPPIPDLRFLSLSCSHTNVGLRALKAGVQSSSLPSMQDTESKDKPFGAAVHKGIRWRVISHETMKCFPKFPQLLQSCFNSPAQISKGEHELQLLRRIMYAIESSQKEKKSLDYSKLQKHLLQSKPSCSAAVPYMYSFVLKFGAEDLLLRTISLGKTRNVGPEIYEVLCQDPKPALSNPLLHLRHGLLRMAYTGPEKIVSSSDCKKIFHKDYKSNVEKTNALMMLVNEMIRQHVSVKSLEIDEAYLKCEREVFFAPSARLTRMLSPGTQSKKRLCFLLTPLRTKREFNQVGQLADASMLLLEKGFTVDAWVSRKKDKIVAQIKSISNTSVILSIEEGDLAGTVQVSHSSFHKGEWKLSKAPVQKVNLEQLELYASSTNTEFLKKICIGNICAKLLDVETSHSDALSSLKLALKPRRNVVASKKFAKGKLVLVPTTAKIESKDVSETPSNNSICIGRCGTESTVYHLNAHFASPVDKDVGDAFVSPFWLVSTTHVQEEANMHMSLTVGPSDKNSTLKIPTMVNLCAVNPEDVLLRYVPKPAKPDVEAVVPVNTNPPAKRLTAKGSQGSTA</sequence>
<dbReference type="EMBL" id="CAMXCT030003226">
    <property type="protein sequence ID" value="CAL4790516.1"/>
    <property type="molecule type" value="Genomic_DNA"/>
</dbReference>